<dbReference type="PANTHER" id="PTHR43858">
    <property type="entry name" value="ENERGY-DEPENDENT TRANSLATIONAL THROTTLE PROTEIN ETTA"/>
    <property type="match status" value="1"/>
</dbReference>
<evidence type="ECO:0000313" key="10">
    <source>
        <dbReference type="EMBL" id="SVB50678.1"/>
    </source>
</evidence>
<comment type="similarity">
    <text evidence="1">Belongs to the ABC transporter superfamily. ABCF family. Translational throttle EttA subfamily.</text>
</comment>
<keyword evidence="2" id="KW-0820">tRNA-binding</keyword>
<dbReference type="InterPro" id="IPR003439">
    <property type="entry name" value="ABC_transporter-like_ATP-bd"/>
</dbReference>
<keyword evidence="7" id="KW-0810">Translation regulation</keyword>
<reference evidence="10" key="1">
    <citation type="submission" date="2018-05" db="EMBL/GenBank/DDBJ databases">
        <authorList>
            <person name="Lanie J.A."/>
            <person name="Ng W.-L."/>
            <person name="Kazmierczak K.M."/>
            <person name="Andrzejewski T.M."/>
            <person name="Davidsen T.M."/>
            <person name="Wayne K.J."/>
            <person name="Tettelin H."/>
            <person name="Glass J.I."/>
            <person name="Rusch D."/>
            <person name="Podicherti R."/>
            <person name="Tsui H.-C.T."/>
            <person name="Winkler M.E."/>
        </authorList>
    </citation>
    <scope>NUCLEOTIDE SEQUENCE</scope>
</reference>
<dbReference type="FunFam" id="3.40.50.300:FF:000011">
    <property type="entry name" value="Putative ABC transporter ATP-binding component"/>
    <property type="match status" value="1"/>
</dbReference>
<protein>
    <recommendedName>
        <fullName evidence="9">ABC transporter domain-containing protein</fullName>
    </recommendedName>
</protein>
<dbReference type="EMBL" id="UINC01044775">
    <property type="protein sequence ID" value="SVB50678.1"/>
    <property type="molecule type" value="Genomic_DNA"/>
</dbReference>
<dbReference type="GO" id="GO:0016887">
    <property type="term" value="F:ATP hydrolysis activity"/>
    <property type="evidence" value="ECO:0007669"/>
    <property type="project" value="InterPro"/>
</dbReference>
<dbReference type="GO" id="GO:0045900">
    <property type="term" value="P:negative regulation of translational elongation"/>
    <property type="evidence" value="ECO:0007669"/>
    <property type="project" value="InterPro"/>
</dbReference>
<dbReference type="SMART" id="SM00382">
    <property type="entry name" value="AAA"/>
    <property type="match status" value="1"/>
</dbReference>
<dbReference type="PROSITE" id="PS00211">
    <property type="entry name" value="ABC_TRANSPORTER_1"/>
    <property type="match status" value="1"/>
</dbReference>
<proteinExistence type="inferred from homology"/>
<feature type="non-terminal residue" evidence="10">
    <location>
        <position position="1"/>
    </location>
</feature>
<feature type="coiled-coil region" evidence="8">
    <location>
        <begin position="450"/>
        <end position="477"/>
    </location>
</feature>
<dbReference type="Pfam" id="PF00005">
    <property type="entry name" value="ABC_tran"/>
    <property type="match status" value="2"/>
</dbReference>
<dbReference type="InterPro" id="IPR022374">
    <property type="entry name" value="EttA"/>
</dbReference>
<dbReference type="PROSITE" id="PS50893">
    <property type="entry name" value="ABC_TRANSPORTER_2"/>
    <property type="match status" value="1"/>
</dbReference>
<gene>
    <name evidence="10" type="ORF">METZ01_LOCUS203532</name>
</gene>
<dbReference type="AlphaFoldDB" id="A0A382EIW7"/>
<feature type="domain" description="ABC transporter" evidence="9">
    <location>
        <begin position="177"/>
        <end position="392"/>
    </location>
</feature>
<keyword evidence="8" id="KW-0175">Coiled coil</keyword>
<evidence type="ECO:0000256" key="6">
    <source>
        <dbReference type="ARBA" id="ARBA00022840"/>
    </source>
</evidence>
<sequence length="480" mass="55695">FTDRQFTETMDVFSGGWRMRVALAAILLQEPDIIFLDEPTNHLDLEATIWLEAFLSNWKGGMVMISHDRAFLDRSVNHILEIDLKKITLYHGNYSKYKDEKSLRMEQHRATFLNQQKQIKDTERFIERFRYKNTKATQVQSRIKMLDKMEKIEPPSEYNHAMNMRFPQPGRLPQNVVSCRNVTKNYGDVVKVFKDMSLTVERGQKIGLVGHNGAGKSTLLKMLAGVEDVTGGAVRIGANVDRAYYAQHQLEILDPGETVFESIRKANQEWSETEIRTYLGSFLFTGDEIEKHVKVLSGGEKARVSLAQMLVNPAHLLLLDEPTNHLDIVSRNVVEKSLDQFIGSIVCISHDRHFLNNVTNLTCEVGGGDIRMFEGNYEYYEWKKSKRPSEEIIEPKPKFSSKNKLDYQERKRTHNRLAWIQKRFNTIEKEMERERSTIQDPIHVDDYEILQKAMENLTAFENEYLELMEEQDALQAKDVP</sequence>
<dbReference type="PANTHER" id="PTHR43858:SF1">
    <property type="entry name" value="ABC TRANSPORTER-RELATED PROTEIN"/>
    <property type="match status" value="1"/>
</dbReference>
<keyword evidence="3" id="KW-0699">rRNA-binding</keyword>
<evidence type="ECO:0000256" key="2">
    <source>
        <dbReference type="ARBA" id="ARBA00022555"/>
    </source>
</evidence>
<dbReference type="InterPro" id="IPR032781">
    <property type="entry name" value="ABC_tran_Xtn"/>
</dbReference>
<organism evidence="10">
    <name type="scientific">marine metagenome</name>
    <dbReference type="NCBI Taxonomy" id="408172"/>
    <lineage>
        <taxon>unclassified sequences</taxon>
        <taxon>metagenomes</taxon>
        <taxon>ecological metagenomes</taxon>
    </lineage>
</organism>
<evidence type="ECO:0000256" key="7">
    <source>
        <dbReference type="ARBA" id="ARBA00022845"/>
    </source>
</evidence>
<dbReference type="GO" id="GO:0000049">
    <property type="term" value="F:tRNA binding"/>
    <property type="evidence" value="ECO:0007669"/>
    <property type="project" value="UniProtKB-KW"/>
</dbReference>
<evidence type="ECO:0000259" key="9">
    <source>
        <dbReference type="PROSITE" id="PS50893"/>
    </source>
</evidence>
<keyword evidence="2" id="KW-0694">RNA-binding</keyword>
<evidence type="ECO:0000256" key="1">
    <source>
        <dbReference type="ARBA" id="ARBA00005868"/>
    </source>
</evidence>
<dbReference type="InterPro" id="IPR003593">
    <property type="entry name" value="AAA+_ATPase"/>
</dbReference>
<evidence type="ECO:0000256" key="5">
    <source>
        <dbReference type="ARBA" id="ARBA00022741"/>
    </source>
</evidence>
<evidence type="ECO:0000256" key="4">
    <source>
        <dbReference type="ARBA" id="ARBA00022737"/>
    </source>
</evidence>
<keyword evidence="6" id="KW-0067">ATP-binding</keyword>
<keyword evidence="5" id="KW-0547">Nucleotide-binding</keyword>
<dbReference type="GO" id="GO:0005524">
    <property type="term" value="F:ATP binding"/>
    <property type="evidence" value="ECO:0007669"/>
    <property type="project" value="UniProtKB-KW"/>
</dbReference>
<dbReference type="GO" id="GO:0019843">
    <property type="term" value="F:rRNA binding"/>
    <property type="evidence" value="ECO:0007669"/>
    <property type="project" value="UniProtKB-KW"/>
</dbReference>
<evidence type="ECO:0000256" key="3">
    <source>
        <dbReference type="ARBA" id="ARBA00022730"/>
    </source>
</evidence>
<evidence type="ECO:0000256" key="8">
    <source>
        <dbReference type="SAM" id="Coils"/>
    </source>
</evidence>
<dbReference type="CDD" id="cd03221">
    <property type="entry name" value="ABCF_EF-3"/>
    <property type="match status" value="2"/>
</dbReference>
<dbReference type="Gene3D" id="3.40.50.300">
    <property type="entry name" value="P-loop containing nucleotide triphosphate hydrolases"/>
    <property type="match status" value="2"/>
</dbReference>
<accession>A0A382EIW7</accession>
<name>A0A382EIW7_9ZZZZ</name>
<dbReference type="SUPFAM" id="SSF52540">
    <property type="entry name" value="P-loop containing nucleoside triphosphate hydrolases"/>
    <property type="match status" value="2"/>
</dbReference>
<dbReference type="Pfam" id="PF12848">
    <property type="entry name" value="ABC_tran_Xtn"/>
    <property type="match status" value="1"/>
</dbReference>
<dbReference type="FunFam" id="3.40.50.300:FF:000309">
    <property type="entry name" value="ABC transporter ATP-binding protein"/>
    <property type="match status" value="1"/>
</dbReference>
<keyword evidence="4" id="KW-0677">Repeat</keyword>
<dbReference type="InterPro" id="IPR017871">
    <property type="entry name" value="ABC_transporter-like_CS"/>
</dbReference>
<dbReference type="InterPro" id="IPR027417">
    <property type="entry name" value="P-loop_NTPase"/>
</dbReference>